<reference evidence="1" key="1">
    <citation type="submission" date="2015-07" db="EMBL/GenBank/DDBJ databases">
        <title>MeaNS - Measles Nucleotide Surveillance Program.</title>
        <authorList>
            <person name="Tran T."/>
            <person name="Druce J."/>
        </authorList>
    </citation>
    <scope>NUCLEOTIDE SEQUENCE</scope>
    <source>
        <strain evidence="1">UCB-OBI-ISO-001</strain>
        <tissue evidence="1">Gonad</tissue>
    </source>
</reference>
<dbReference type="AlphaFoldDB" id="A0A0L8H5V2"/>
<sequence>MYNNREQKQMYLTVSTLPISTLVEITLNHPQSEIQTNDRDLYRNCQPVRNNIQIFLK</sequence>
<name>A0A0L8H5V2_OCTBM</name>
<dbReference type="EMBL" id="KQ419098">
    <property type="protein sequence ID" value="KOF84602.1"/>
    <property type="molecule type" value="Genomic_DNA"/>
</dbReference>
<proteinExistence type="predicted"/>
<gene>
    <name evidence="1" type="ORF">OCBIM_22021769mg</name>
</gene>
<organism evidence="1">
    <name type="scientific">Octopus bimaculoides</name>
    <name type="common">California two-spotted octopus</name>
    <dbReference type="NCBI Taxonomy" id="37653"/>
    <lineage>
        <taxon>Eukaryota</taxon>
        <taxon>Metazoa</taxon>
        <taxon>Spiralia</taxon>
        <taxon>Lophotrochozoa</taxon>
        <taxon>Mollusca</taxon>
        <taxon>Cephalopoda</taxon>
        <taxon>Coleoidea</taxon>
        <taxon>Octopodiformes</taxon>
        <taxon>Octopoda</taxon>
        <taxon>Incirrata</taxon>
        <taxon>Octopodidae</taxon>
        <taxon>Octopus</taxon>
    </lineage>
</organism>
<evidence type="ECO:0000313" key="1">
    <source>
        <dbReference type="EMBL" id="KOF84602.1"/>
    </source>
</evidence>
<accession>A0A0L8H5V2</accession>
<protein>
    <submittedName>
        <fullName evidence="1">Uncharacterized protein</fullName>
    </submittedName>
</protein>